<dbReference type="PANTHER" id="PTHR42776:SF27">
    <property type="entry name" value="DIPEPTIDYL PEPTIDASE FAMILY MEMBER 6"/>
    <property type="match status" value="1"/>
</dbReference>
<dbReference type="InterPro" id="IPR029058">
    <property type="entry name" value="AB_hydrolase_fold"/>
</dbReference>
<organism evidence="4 5">
    <name type="scientific">Qipengyuania aurantiaca</name>
    <dbReference type="NCBI Taxonomy" id="2867233"/>
    <lineage>
        <taxon>Bacteria</taxon>
        <taxon>Pseudomonadati</taxon>
        <taxon>Pseudomonadota</taxon>
        <taxon>Alphaproteobacteria</taxon>
        <taxon>Sphingomonadales</taxon>
        <taxon>Erythrobacteraceae</taxon>
        <taxon>Qipengyuania</taxon>
    </lineage>
</organism>
<name>A0ABX8ZMG9_9SPHN</name>
<dbReference type="Gene3D" id="3.40.50.1820">
    <property type="entry name" value="alpha/beta hydrolase"/>
    <property type="match status" value="1"/>
</dbReference>
<feature type="domain" description="Peptidase S9 prolyl oligopeptidase catalytic" evidence="3">
    <location>
        <begin position="458"/>
        <end position="656"/>
    </location>
</feature>
<evidence type="ECO:0000256" key="1">
    <source>
        <dbReference type="ARBA" id="ARBA00022801"/>
    </source>
</evidence>
<dbReference type="PANTHER" id="PTHR42776">
    <property type="entry name" value="SERINE PEPTIDASE S9 FAMILY MEMBER"/>
    <property type="match status" value="1"/>
</dbReference>
<gene>
    <name evidence="4" type="ORF">K3148_01985</name>
</gene>
<protein>
    <submittedName>
        <fullName evidence="4">Prolyl oligopeptidase family serine peptidase</fullName>
    </submittedName>
</protein>
<evidence type="ECO:0000259" key="3">
    <source>
        <dbReference type="Pfam" id="PF00326"/>
    </source>
</evidence>
<reference evidence="4 5" key="1">
    <citation type="submission" date="2021-08" db="EMBL/GenBank/DDBJ databases">
        <title>Comparative Genomics Analysis of the Genus Qipengyuania Reveals Extensive Genetic Diversity and Metabolic Versatility, Including the Description of Fifteen Novel Species.</title>
        <authorList>
            <person name="Liu Y."/>
        </authorList>
    </citation>
    <scope>NUCLEOTIDE SEQUENCE [LARGE SCALE GENOMIC DNA]</scope>
    <source>
        <strain evidence="4 5">1NDH13</strain>
    </source>
</reference>
<dbReference type="SUPFAM" id="SSF82171">
    <property type="entry name" value="DPP6 N-terminal domain-like"/>
    <property type="match status" value="1"/>
</dbReference>
<evidence type="ECO:0000256" key="2">
    <source>
        <dbReference type="SAM" id="SignalP"/>
    </source>
</evidence>
<dbReference type="InterPro" id="IPR001375">
    <property type="entry name" value="Peptidase_S9_cat"/>
</dbReference>
<feature type="signal peptide" evidence="2">
    <location>
        <begin position="1"/>
        <end position="26"/>
    </location>
</feature>
<accession>A0ABX8ZMG9</accession>
<evidence type="ECO:0000313" key="4">
    <source>
        <dbReference type="EMBL" id="QZD90200.1"/>
    </source>
</evidence>
<feature type="chain" id="PRO_5046759666" evidence="2">
    <location>
        <begin position="27"/>
        <end position="663"/>
    </location>
</feature>
<sequence length="663" mass="74163">MLSLKKGLMAAAASVCFATGMVPATAQTGAPSVPIEAWALRDVISNVQISPDGKHVLVHKTESREGEYLLEIYSTDDMSKPLRRLNADPMEIQSARWVSDNVISGRAWQQRRSRVPGPEEGTYDYLQYSYDLQENKFRSLPGNFDIISTLPNEPTKILIAEATTNSDVTGVDPYAAFRPRSFYKFDLEKGTQSLVLRGNREYTNVQFDVDGNPRFASGQDGDMVQNYYRGPGDSSWTKLGDPIDASKYENLYRFIGGIMGPQGFDPANPDIAYIIDNRGEDKAALWEFNTKTGQFGEKLAGTDQADIMGIRTSSMPGDETLVGAIYPWDKYRTIWFDENEKALYDALEAQIPNAHQVTITSRSRDGKSMIVRNSGPRDPGSYWLVRDGRMVKLGSRNPLIQPEQLADVEFIRYPSRDGKLMIPAYFMKPKGEGPYPLIVRHNGGPHVNGVVGYDEWDQLLVNAGYAVLRPQNRISTGWGQKHFDLGYGEHGLAMQDDKDDGVLYLVEQGLVDPDRVAFMGWSYGGYAALVAASREPNLYQCTIAGAAVADPAKTYRQRRSAFVPTAFDDWEKRRGTIGINPIEEVAKVNIPILMIHGDVDARVLYYHLEDYRDAMAKAGKKDIQYLTLKGADHFYNTLMYEHQVQFFTKMLDFLANDCGPGGL</sequence>
<keyword evidence="2" id="KW-0732">Signal</keyword>
<dbReference type="SUPFAM" id="SSF53474">
    <property type="entry name" value="alpha/beta-Hydrolases"/>
    <property type="match status" value="1"/>
</dbReference>
<keyword evidence="1" id="KW-0378">Hydrolase</keyword>
<dbReference type="EMBL" id="CP081295">
    <property type="protein sequence ID" value="QZD90200.1"/>
    <property type="molecule type" value="Genomic_DNA"/>
</dbReference>
<proteinExistence type="predicted"/>
<keyword evidence="5" id="KW-1185">Reference proteome</keyword>
<evidence type="ECO:0000313" key="5">
    <source>
        <dbReference type="Proteomes" id="UP000824281"/>
    </source>
</evidence>
<dbReference type="Pfam" id="PF00326">
    <property type="entry name" value="Peptidase_S9"/>
    <property type="match status" value="1"/>
</dbReference>
<dbReference type="Proteomes" id="UP000824281">
    <property type="component" value="Chromosome"/>
</dbReference>